<dbReference type="CDD" id="cd00777">
    <property type="entry name" value="AspRS_core"/>
    <property type="match status" value="1"/>
</dbReference>
<comment type="similarity">
    <text evidence="1">Belongs to the class-II aminoacyl-tRNA synthetase family. Type 1 subfamily.</text>
</comment>
<dbReference type="CDD" id="cd04317">
    <property type="entry name" value="EcAspRS_like_N"/>
    <property type="match status" value="1"/>
</dbReference>
<dbReference type="PANTHER" id="PTHR22594:SF5">
    <property type="entry name" value="ASPARTATE--TRNA LIGASE, MITOCHONDRIAL"/>
    <property type="match status" value="1"/>
</dbReference>
<keyword evidence="5" id="KW-0648">Protein biosynthesis</keyword>
<dbReference type="InterPro" id="IPR002312">
    <property type="entry name" value="Asp/Asn-tRNA-synth_IIb"/>
</dbReference>
<dbReference type="InterPro" id="IPR004524">
    <property type="entry name" value="Asp-tRNA-ligase_1"/>
</dbReference>
<evidence type="ECO:0000313" key="8">
    <source>
        <dbReference type="EMBL" id="CAH1785876.1"/>
    </source>
</evidence>
<evidence type="ECO:0000256" key="5">
    <source>
        <dbReference type="ARBA" id="ARBA00022917"/>
    </source>
</evidence>
<dbReference type="Gene3D" id="3.30.930.10">
    <property type="entry name" value="Bira Bifunctional Protein, Domain 2"/>
    <property type="match status" value="1"/>
</dbReference>
<keyword evidence="4" id="KW-0067">ATP-binding</keyword>
<dbReference type="Pfam" id="PF00152">
    <property type="entry name" value="tRNA-synt_2"/>
    <property type="match status" value="1"/>
</dbReference>
<dbReference type="InterPro" id="IPR047089">
    <property type="entry name" value="Asp-tRNA-ligase_1_N"/>
</dbReference>
<feature type="domain" description="Aminoacyl-transfer RNA synthetases class-II family profile" evidence="7">
    <location>
        <begin position="182"/>
        <end position="615"/>
    </location>
</feature>
<dbReference type="InterPro" id="IPR004115">
    <property type="entry name" value="GAD-like_sf"/>
</dbReference>
<dbReference type="SUPFAM" id="SSF55261">
    <property type="entry name" value="GAD domain-like"/>
    <property type="match status" value="1"/>
</dbReference>
<evidence type="ECO:0000313" key="9">
    <source>
        <dbReference type="Proteomes" id="UP000749559"/>
    </source>
</evidence>
<proteinExistence type="inferred from homology"/>
<dbReference type="NCBIfam" id="NF001750">
    <property type="entry name" value="PRK00476.1"/>
    <property type="match status" value="1"/>
</dbReference>
<dbReference type="Pfam" id="PF01336">
    <property type="entry name" value="tRNA_anti-codon"/>
    <property type="match status" value="1"/>
</dbReference>
<dbReference type="GO" id="GO:0005739">
    <property type="term" value="C:mitochondrion"/>
    <property type="evidence" value="ECO:0007669"/>
    <property type="project" value="TreeGrafter"/>
</dbReference>
<dbReference type="GO" id="GO:0006422">
    <property type="term" value="P:aspartyl-tRNA aminoacylation"/>
    <property type="evidence" value="ECO:0007669"/>
    <property type="project" value="TreeGrafter"/>
</dbReference>
<organism evidence="8 9">
    <name type="scientific">Owenia fusiformis</name>
    <name type="common">Polychaete worm</name>
    <dbReference type="NCBI Taxonomy" id="6347"/>
    <lineage>
        <taxon>Eukaryota</taxon>
        <taxon>Metazoa</taxon>
        <taxon>Spiralia</taxon>
        <taxon>Lophotrochozoa</taxon>
        <taxon>Annelida</taxon>
        <taxon>Polychaeta</taxon>
        <taxon>Sedentaria</taxon>
        <taxon>Canalipalpata</taxon>
        <taxon>Sabellida</taxon>
        <taxon>Oweniida</taxon>
        <taxon>Oweniidae</taxon>
        <taxon>Owenia</taxon>
    </lineage>
</organism>
<name>A0A8S4NVI8_OWEFU</name>
<keyword evidence="6" id="KW-0030">Aminoacyl-tRNA synthetase</keyword>
<keyword evidence="3" id="KW-0547">Nucleotide-binding</keyword>
<dbReference type="GO" id="GO:0005524">
    <property type="term" value="F:ATP binding"/>
    <property type="evidence" value="ECO:0007669"/>
    <property type="project" value="UniProtKB-KW"/>
</dbReference>
<evidence type="ECO:0000256" key="2">
    <source>
        <dbReference type="ARBA" id="ARBA00022598"/>
    </source>
</evidence>
<dbReference type="PRINTS" id="PR01042">
    <property type="entry name" value="TRNASYNTHASP"/>
</dbReference>
<dbReference type="Pfam" id="PF02938">
    <property type="entry name" value="GAD"/>
    <property type="match status" value="1"/>
</dbReference>
<comment type="caution">
    <text evidence="8">The sequence shown here is derived from an EMBL/GenBank/DDBJ whole genome shotgun (WGS) entry which is preliminary data.</text>
</comment>
<dbReference type="AlphaFoldDB" id="A0A8S4NVI8"/>
<dbReference type="EMBL" id="CAIIXF020000006">
    <property type="protein sequence ID" value="CAH1785876.1"/>
    <property type="molecule type" value="Genomic_DNA"/>
</dbReference>
<dbReference type="SUPFAM" id="SSF50249">
    <property type="entry name" value="Nucleic acid-binding proteins"/>
    <property type="match status" value="1"/>
</dbReference>
<reference evidence="8" key="1">
    <citation type="submission" date="2022-03" db="EMBL/GenBank/DDBJ databases">
        <authorList>
            <person name="Martin C."/>
        </authorList>
    </citation>
    <scope>NUCLEOTIDE SEQUENCE</scope>
</reference>
<keyword evidence="2" id="KW-0436">Ligase</keyword>
<accession>A0A8S4NVI8</accession>
<gene>
    <name evidence="8" type="ORF">OFUS_LOCUS11879</name>
</gene>
<evidence type="ECO:0000259" key="7">
    <source>
        <dbReference type="PROSITE" id="PS50862"/>
    </source>
</evidence>
<dbReference type="PANTHER" id="PTHR22594">
    <property type="entry name" value="ASPARTYL/LYSYL-TRNA SYNTHETASE"/>
    <property type="match status" value="1"/>
</dbReference>
<evidence type="ECO:0000256" key="4">
    <source>
        <dbReference type="ARBA" id="ARBA00022840"/>
    </source>
</evidence>
<dbReference type="InterPro" id="IPR045864">
    <property type="entry name" value="aa-tRNA-synth_II/BPL/LPL"/>
</dbReference>
<dbReference type="Gene3D" id="3.30.1360.30">
    <property type="entry name" value="GAD-like domain"/>
    <property type="match status" value="1"/>
</dbReference>
<sequence length="641" mass="72819">MKFFQRFHQLFINNSRHTRSKIIVVPPEARCHTKAVTGTNTSFTARSHTLGELRVDHVNTKVKLCGWLQFQRYGRFLTLRDAYGTTQLIVPEENAELVEKIGSLSYETVLEVVGTVKARPTEQKNKAMATGDVEVEIEDMKVLNSCKQGLPFEIRDFTKVNETLRLKYRYLDLRHQQMQKNLRLRSKFINDIRGFLCNKHGFLDVETPTLFRKTPGGAQEFIVPSSQHKGHFYSLPQSPQQFKQLLMVGGIDRYMQIARCYRDEGAKPDRQPEFTQLDIELSFTTRNDIQTLIEEMLVEVWPDDFPKIPSQFPRLTYQEAMSQYGSDKPDTRFNWKLKDVTNIIQESQDCVISDDLKSDSNTACCLVIPQGKNNISGKTINKLKQFGKQLDASVKVYFTKVQDGDNLQGDLSKKLSQDTAHKLIHKVEGVSMDLLLVATGKWTDVHTVLGRLRTECANIYEEQGVEVRQKKAYNFLWVEDFPLFLPREDGEAGIESAHHPFTAPHPEDAHLLHTQPDKARSLHYDLVLNGSEVGGGSIRIHNADLQRRVLEDILKVEVGQLEHLLEALEYGCPPHGGIALGLDRLIAVLCDAPSIRDVIAFPKSSDGWDLMSRAPAPGTKEDLSHYHICTSDVMSETDLSK</sequence>
<dbReference type="InterPro" id="IPR029351">
    <property type="entry name" value="GAD_dom"/>
</dbReference>
<dbReference type="InterPro" id="IPR047090">
    <property type="entry name" value="AspRS_core"/>
</dbReference>
<dbReference type="InterPro" id="IPR004365">
    <property type="entry name" value="NA-bd_OB_tRNA"/>
</dbReference>
<dbReference type="Gene3D" id="2.40.50.140">
    <property type="entry name" value="Nucleic acid-binding proteins"/>
    <property type="match status" value="1"/>
</dbReference>
<dbReference type="GO" id="GO:0004815">
    <property type="term" value="F:aspartate-tRNA ligase activity"/>
    <property type="evidence" value="ECO:0007669"/>
    <property type="project" value="TreeGrafter"/>
</dbReference>
<dbReference type="OrthoDB" id="439710at2759"/>
<evidence type="ECO:0000256" key="3">
    <source>
        <dbReference type="ARBA" id="ARBA00022741"/>
    </source>
</evidence>
<dbReference type="Proteomes" id="UP000749559">
    <property type="component" value="Unassembled WGS sequence"/>
</dbReference>
<evidence type="ECO:0000256" key="6">
    <source>
        <dbReference type="ARBA" id="ARBA00023146"/>
    </source>
</evidence>
<dbReference type="PROSITE" id="PS50862">
    <property type="entry name" value="AA_TRNA_LIGASE_II"/>
    <property type="match status" value="1"/>
</dbReference>
<dbReference type="SUPFAM" id="SSF55681">
    <property type="entry name" value="Class II aaRS and biotin synthetases"/>
    <property type="match status" value="1"/>
</dbReference>
<dbReference type="HAMAP" id="MF_00044">
    <property type="entry name" value="Asp_tRNA_synth_type1"/>
    <property type="match status" value="1"/>
</dbReference>
<dbReference type="InterPro" id="IPR004364">
    <property type="entry name" value="Aa-tRNA-synt_II"/>
</dbReference>
<dbReference type="GO" id="GO:0003676">
    <property type="term" value="F:nucleic acid binding"/>
    <property type="evidence" value="ECO:0007669"/>
    <property type="project" value="InterPro"/>
</dbReference>
<evidence type="ECO:0000256" key="1">
    <source>
        <dbReference type="ARBA" id="ARBA00006303"/>
    </source>
</evidence>
<dbReference type="InterPro" id="IPR006195">
    <property type="entry name" value="aa-tRNA-synth_II"/>
</dbReference>
<protein>
    <recommendedName>
        <fullName evidence="7">Aminoacyl-transfer RNA synthetases class-II family profile domain-containing protein</fullName>
    </recommendedName>
</protein>
<dbReference type="InterPro" id="IPR012340">
    <property type="entry name" value="NA-bd_OB-fold"/>
</dbReference>
<keyword evidence="9" id="KW-1185">Reference proteome</keyword>
<dbReference type="NCBIfam" id="TIGR00459">
    <property type="entry name" value="aspS_bact"/>
    <property type="match status" value="1"/>
</dbReference>